<protein>
    <submittedName>
        <fullName evidence="2">Uncharacterized protein</fullName>
    </submittedName>
</protein>
<feature type="compositionally biased region" description="Basic and acidic residues" evidence="1">
    <location>
        <begin position="1"/>
        <end position="27"/>
    </location>
</feature>
<gene>
    <name evidence="2" type="ORF">T265_00690</name>
</gene>
<proteinExistence type="predicted"/>
<dbReference type="Proteomes" id="UP000054324">
    <property type="component" value="Unassembled WGS sequence"/>
</dbReference>
<sequence length="94" mass="10936">MPYSRDNDKPPLDEDGQELSRYRKDSPIEQLGHNLPMERRIAFPTYNTTGCEFTDTYMTIRSTKESPKPYDGQLVCIHPLSYSVEVMGRCYLIK</sequence>
<dbReference type="KEGG" id="ovi:T265_00690"/>
<keyword evidence="3" id="KW-1185">Reference proteome</keyword>
<evidence type="ECO:0000256" key="1">
    <source>
        <dbReference type="SAM" id="MobiDB-lite"/>
    </source>
</evidence>
<organism evidence="2 3">
    <name type="scientific">Opisthorchis viverrini</name>
    <name type="common">Southeast Asian liver fluke</name>
    <dbReference type="NCBI Taxonomy" id="6198"/>
    <lineage>
        <taxon>Eukaryota</taxon>
        <taxon>Metazoa</taxon>
        <taxon>Spiralia</taxon>
        <taxon>Lophotrochozoa</taxon>
        <taxon>Platyhelminthes</taxon>
        <taxon>Trematoda</taxon>
        <taxon>Digenea</taxon>
        <taxon>Opisthorchiida</taxon>
        <taxon>Opisthorchiata</taxon>
        <taxon>Opisthorchiidae</taxon>
        <taxon>Opisthorchis</taxon>
    </lineage>
</organism>
<name>A0A075AJH0_OPIVI</name>
<dbReference type="RefSeq" id="XP_009162803.1">
    <property type="nucleotide sequence ID" value="XM_009164539.1"/>
</dbReference>
<dbReference type="AlphaFoldDB" id="A0A075AJH0"/>
<dbReference type="CTD" id="20314878"/>
<reference evidence="2 3" key="1">
    <citation type="submission" date="2013-11" db="EMBL/GenBank/DDBJ databases">
        <title>Opisthorchis viverrini - life in the bile duct.</title>
        <authorList>
            <person name="Young N.D."/>
            <person name="Nagarajan N."/>
            <person name="Lin S.J."/>
            <person name="Korhonen P.K."/>
            <person name="Jex A.R."/>
            <person name="Hall R.S."/>
            <person name="Safavi-Hemami H."/>
            <person name="Kaewkong W."/>
            <person name="Bertrand D."/>
            <person name="Gao S."/>
            <person name="Seet Q."/>
            <person name="Wongkham S."/>
            <person name="Teh B.T."/>
            <person name="Wongkham C."/>
            <person name="Intapan P.M."/>
            <person name="Maleewong W."/>
            <person name="Yang X."/>
            <person name="Hu M."/>
            <person name="Wang Z."/>
            <person name="Hofmann A."/>
            <person name="Sternberg P.W."/>
            <person name="Tan P."/>
            <person name="Wang J."/>
            <person name="Gasser R.B."/>
        </authorList>
    </citation>
    <scope>NUCLEOTIDE SEQUENCE [LARGE SCALE GENOMIC DNA]</scope>
</reference>
<accession>A0A075AJH0</accession>
<evidence type="ECO:0000313" key="2">
    <source>
        <dbReference type="EMBL" id="KER33369.1"/>
    </source>
</evidence>
<dbReference type="GeneID" id="20314878"/>
<evidence type="ECO:0000313" key="3">
    <source>
        <dbReference type="Proteomes" id="UP000054324"/>
    </source>
</evidence>
<feature type="region of interest" description="Disordered" evidence="1">
    <location>
        <begin position="1"/>
        <end position="30"/>
    </location>
</feature>
<dbReference type="EMBL" id="KL596625">
    <property type="protein sequence ID" value="KER33369.1"/>
    <property type="molecule type" value="Genomic_DNA"/>
</dbReference>